<dbReference type="RefSeq" id="WP_055194214.1">
    <property type="nucleotide sequence ID" value="NZ_CAXVIO010000006.1"/>
</dbReference>
<dbReference type="AlphaFoldDB" id="A0A173SRQ6"/>
<evidence type="ECO:0000313" key="2">
    <source>
        <dbReference type="EMBL" id="CUM93394.1"/>
    </source>
</evidence>
<dbReference type="GO" id="GO:0016301">
    <property type="term" value="F:kinase activity"/>
    <property type="evidence" value="ECO:0007669"/>
    <property type="project" value="UniProtKB-KW"/>
</dbReference>
<sequence length="338" mass="37011">MKLETQTEQLISETVTVYGLSPQIGVHALAQTANALAAQGTVFSVCPDITEDEETDTDIKNEDMQDTHETSASVSVQIAYPEYVFKSRIHKIEKLLKKACKKYNINLVAVQASANPAVQVIAVTVTGIAKAPKEEAWNRETARACRDIVFVGHAGMDGMLRITEEKEQELKTRFAPVFMKQIKSYGQQIFAPKEIEAAKAGGAFVVRQVADGGILAALWNLALELNQGLDLDMKKISILQETIEVCEHFRLNPYQMISTGSFLAVTDNGEVLADALNNQGITAAVIGHTTDNNDKILRNGEEMRYIDRPAPDEILKLYSGGMNDGRIKKADTPVSGEA</sequence>
<dbReference type="Gene3D" id="3.90.650.10">
    <property type="entry name" value="PurM-like C-terminal domain"/>
    <property type="match status" value="1"/>
</dbReference>
<gene>
    <name evidence="3" type="ORF">ERS852408_01039</name>
    <name evidence="2" type="ORF">ERS852573_01205</name>
    <name evidence="4" type="ORF">GT576_09300</name>
</gene>
<reference evidence="5 6" key="1">
    <citation type="submission" date="2015-09" db="EMBL/GenBank/DDBJ databases">
        <authorList>
            <consortium name="Pathogen Informatics"/>
        </authorList>
    </citation>
    <scope>NUCLEOTIDE SEQUENCE [LARGE SCALE GENOMIC DNA]</scope>
    <source>
        <strain evidence="3 5">2789STDY5608851</strain>
        <strain evidence="2 6">2789STDY5834961</strain>
    </source>
</reference>
<evidence type="ECO:0000259" key="1">
    <source>
        <dbReference type="Pfam" id="PF02769"/>
    </source>
</evidence>
<dbReference type="PANTHER" id="PTHR30303">
    <property type="entry name" value="HYDROGENASE ISOENZYMES FORMATION PROTEIN HYPE"/>
    <property type="match status" value="1"/>
</dbReference>
<dbReference type="InterPro" id="IPR036676">
    <property type="entry name" value="PurM-like_C_sf"/>
</dbReference>
<organism evidence="2 6">
    <name type="scientific">Dorea longicatena</name>
    <dbReference type="NCBI Taxonomy" id="88431"/>
    <lineage>
        <taxon>Bacteria</taxon>
        <taxon>Bacillati</taxon>
        <taxon>Bacillota</taxon>
        <taxon>Clostridia</taxon>
        <taxon>Lachnospirales</taxon>
        <taxon>Lachnospiraceae</taxon>
        <taxon>Dorea</taxon>
    </lineage>
</organism>
<dbReference type="EMBL" id="WWSH01000006">
    <property type="protein sequence ID" value="MZK10533.1"/>
    <property type="molecule type" value="Genomic_DNA"/>
</dbReference>
<evidence type="ECO:0000313" key="7">
    <source>
        <dbReference type="Proteomes" id="UP000449249"/>
    </source>
</evidence>
<evidence type="ECO:0000313" key="4">
    <source>
        <dbReference type="EMBL" id="MZK10533.1"/>
    </source>
</evidence>
<protein>
    <submittedName>
        <fullName evidence="2">Thiamine monophosphate kinase</fullName>
    </submittedName>
</protein>
<dbReference type="Proteomes" id="UP000449249">
    <property type="component" value="Unassembled WGS sequence"/>
</dbReference>
<dbReference type="Proteomes" id="UP000095597">
    <property type="component" value="Unassembled WGS sequence"/>
</dbReference>
<dbReference type="OrthoDB" id="153904at2"/>
<feature type="domain" description="PurM-like C-terminal" evidence="1">
    <location>
        <begin position="200"/>
        <end position="294"/>
    </location>
</feature>
<keyword evidence="2" id="KW-0808">Transferase</keyword>
<dbReference type="InterPro" id="IPR011854">
    <property type="entry name" value="HypE"/>
</dbReference>
<dbReference type="EMBL" id="CYXO01000005">
    <property type="protein sequence ID" value="CUM93394.1"/>
    <property type="molecule type" value="Genomic_DNA"/>
</dbReference>
<dbReference type="PANTHER" id="PTHR30303:SF4">
    <property type="entry name" value="HYDROGENASE EXPRESSION_FORMATION PROTEIN HYPE"/>
    <property type="match status" value="1"/>
</dbReference>
<accession>A0A173SRQ6</accession>
<reference evidence="4 7" key="2">
    <citation type="journal article" date="2019" name="Nat. Med.">
        <title>A library of human gut bacterial isolates paired with longitudinal multiomics data enables mechanistic microbiome research.</title>
        <authorList>
            <person name="Poyet M."/>
            <person name="Groussin M."/>
            <person name="Gibbons S.M."/>
            <person name="Avila-Pacheco J."/>
            <person name="Jiang X."/>
            <person name="Kearney S.M."/>
            <person name="Perrotta A.R."/>
            <person name="Berdy B."/>
            <person name="Zhao S."/>
            <person name="Lieberman T.D."/>
            <person name="Swanson P.K."/>
            <person name="Smith M."/>
            <person name="Roesemann S."/>
            <person name="Alexander J.E."/>
            <person name="Rich S.A."/>
            <person name="Livny J."/>
            <person name="Vlamakis H."/>
            <person name="Clish C."/>
            <person name="Bullock K."/>
            <person name="Deik A."/>
            <person name="Scott J."/>
            <person name="Pierce K.A."/>
            <person name="Xavier R.J."/>
            <person name="Alm E.J."/>
        </authorList>
    </citation>
    <scope>NUCLEOTIDE SEQUENCE [LARGE SCALE GENOMIC DNA]</scope>
    <source>
        <strain evidence="4 7">BIOML-A1</strain>
    </source>
</reference>
<name>A0A173SRQ6_9FIRM</name>
<keyword evidence="2" id="KW-0418">Kinase</keyword>
<evidence type="ECO:0000313" key="6">
    <source>
        <dbReference type="Proteomes" id="UP000095597"/>
    </source>
</evidence>
<dbReference type="EMBL" id="CYYM01000004">
    <property type="protein sequence ID" value="CUN85780.1"/>
    <property type="molecule type" value="Genomic_DNA"/>
</dbReference>
<dbReference type="SUPFAM" id="SSF56042">
    <property type="entry name" value="PurM C-terminal domain-like"/>
    <property type="match status" value="1"/>
</dbReference>
<proteinExistence type="predicted"/>
<dbReference type="InterPro" id="IPR010918">
    <property type="entry name" value="PurM-like_C_dom"/>
</dbReference>
<dbReference type="GO" id="GO:0051604">
    <property type="term" value="P:protein maturation"/>
    <property type="evidence" value="ECO:0007669"/>
    <property type="project" value="TreeGrafter"/>
</dbReference>
<evidence type="ECO:0000313" key="5">
    <source>
        <dbReference type="Proteomes" id="UP000095380"/>
    </source>
</evidence>
<dbReference type="Proteomes" id="UP000095380">
    <property type="component" value="Unassembled WGS sequence"/>
</dbReference>
<dbReference type="Pfam" id="PF02769">
    <property type="entry name" value="AIRS_C"/>
    <property type="match status" value="1"/>
</dbReference>
<evidence type="ECO:0000313" key="3">
    <source>
        <dbReference type="EMBL" id="CUN85780.1"/>
    </source>
</evidence>